<dbReference type="AlphaFoldDB" id="A0A2N3PMV8"/>
<dbReference type="SMART" id="SM01012">
    <property type="entry name" value="ANTAR"/>
    <property type="match status" value="1"/>
</dbReference>
<name>A0A2N3PMV8_9PROT</name>
<protein>
    <submittedName>
        <fullName evidence="4">Response regulator</fullName>
    </submittedName>
</protein>
<evidence type="ECO:0000256" key="1">
    <source>
        <dbReference type="PROSITE-ProRule" id="PRU00169"/>
    </source>
</evidence>
<evidence type="ECO:0000259" key="3">
    <source>
        <dbReference type="PROSITE" id="PS50921"/>
    </source>
</evidence>
<feature type="modified residue" description="4-aspartylphosphate" evidence="1">
    <location>
        <position position="52"/>
    </location>
</feature>
<dbReference type="Gene3D" id="3.40.50.2300">
    <property type="match status" value="1"/>
</dbReference>
<evidence type="ECO:0000313" key="5">
    <source>
        <dbReference type="Proteomes" id="UP000233293"/>
    </source>
</evidence>
<keyword evidence="1" id="KW-0597">Phosphoprotein</keyword>
<dbReference type="GO" id="GO:0000160">
    <property type="term" value="P:phosphorelay signal transduction system"/>
    <property type="evidence" value="ECO:0007669"/>
    <property type="project" value="InterPro"/>
</dbReference>
<dbReference type="SUPFAM" id="SSF52172">
    <property type="entry name" value="CheY-like"/>
    <property type="match status" value="1"/>
</dbReference>
<dbReference type="PANTHER" id="PTHR43367">
    <property type="match status" value="1"/>
</dbReference>
<dbReference type="Pfam" id="PF03861">
    <property type="entry name" value="ANTAR"/>
    <property type="match status" value="1"/>
</dbReference>
<dbReference type="PROSITE" id="PS50921">
    <property type="entry name" value="ANTAR"/>
    <property type="match status" value="1"/>
</dbReference>
<reference evidence="5" key="1">
    <citation type="submission" date="2017-12" db="EMBL/GenBank/DDBJ databases">
        <title>Draft genome sequence of Telmatospirillum siberiense 26-4b1T, an acidotolerant peatland alphaproteobacterium potentially involved in sulfur cycling.</title>
        <authorList>
            <person name="Hausmann B."/>
            <person name="Pjevac P."/>
            <person name="Schreck K."/>
            <person name="Herbold C.W."/>
            <person name="Daims H."/>
            <person name="Wagner M."/>
            <person name="Pester M."/>
            <person name="Loy A."/>
        </authorList>
    </citation>
    <scope>NUCLEOTIDE SEQUENCE [LARGE SCALE GENOMIC DNA]</scope>
    <source>
        <strain evidence="5">26-4b1</strain>
    </source>
</reference>
<accession>A0A2N3PMV8</accession>
<feature type="domain" description="Response regulatory" evidence="2">
    <location>
        <begin position="2"/>
        <end position="116"/>
    </location>
</feature>
<dbReference type="PROSITE" id="PS50110">
    <property type="entry name" value="RESPONSE_REGULATORY"/>
    <property type="match status" value="1"/>
</dbReference>
<dbReference type="InterPro" id="IPR001789">
    <property type="entry name" value="Sig_transdc_resp-reg_receiver"/>
</dbReference>
<feature type="domain" description="ANTAR" evidence="3">
    <location>
        <begin position="122"/>
        <end position="183"/>
    </location>
</feature>
<comment type="caution">
    <text evidence="4">The sequence shown here is derived from an EMBL/GenBank/DDBJ whole genome shotgun (WGS) entry which is preliminary data.</text>
</comment>
<dbReference type="Proteomes" id="UP000233293">
    <property type="component" value="Unassembled WGS sequence"/>
</dbReference>
<dbReference type="Pfam" id="PF00072">
    <property type="entry name" value="Response_reg"/>
    <property type="match status" value="1"/>
</dbReference>
<dbReference type="SMART" id="SM00448">
    <property type="entry name" value="REC"/>
    <property type="match status" value="1"/>
</dbReference>
<dbReference type="PIRSF" id="PIRSF036382">
    <property type="entry name" value="RR_antiterm"/>
    <property type="match status" value="1"/>
</dbReference>
<organism evidence="4 5">
    <name type="scientific">Telmatospirillum siberiense</name>
    <dbReference type="NCBI Taxonomy" id="382514"/>
    <lineage>
        <taxon>Bacteria</taxon>
        <taxon>Pseudomonadati</taxon>
        <taxon>Pseudomonadota</taxon>
        <taxon>Alphaproteobacteria</taxon>
        <taxon>Rhodospirillales</taxon>
        <taxon>Rhodospirillaceae</taxon>
        <taxon>Telmatospirillum</taxon>
    </lineage>
</organism>
<gene>
    <name evidence="4" type="ORF">CWS72_25290</name>
</gene>
<dbReference type="InterPro" id="IPR005561">
    <property type="entry name" value="ANTAR"/>
</dbReference>
<dbReference type="OrthoDB" id="9795002at2"/>
<dbReference type="PANTHER" id="PTHR43367:SF1">
    <property type="entry name" value="TWO-COMPONENT RESPONSE REGULATOR-LIKE APRR6-RELATED"/>
    <property type="match status" value="1"/>
</dbReference>
<keyword evidence="5" id="KW-1185">Reference proteome</keyword>
<sequence>MRVILVDDEPERAKLVKEALEAGGFEVVAAFGTGAGVSRRVRDLAPDVIIVDIDSPDRDTLEDMRRVTFEQRRPVVMFAQDGGADIIRAAVAAGVSAYVVDGLKPERVKPVVDVAIARFAQFQEMRVELDKAKTTLAERKLVEKAKGILMKRRNCGEDEAYRSMRRMAMDQKLRLVDIANKVIEAAELLG</sequence>
<dbReference type="Gene3D" id="1.10.10.10">
    <property type="entry name" value="Winged helix-like DNA-binding domain superfamily/Winged helix DNA-binding domain"/>
    <property type="match status" value="1"/>
</dbReference>
<dbReference type="InterPro" id="IPR011006">
    <property type="entry name" value="CheY-like_superfamily"/>
</dbReference>
<dbReference type="InterPro" id="IPR008327">
    <property type="entry name" value="Sig_transdc_resp-reg_antiterm"/>
</dbReference>
<dbReference type="GO" id="GO:0003723">
    <property type="term" value="F:RNA binding"/>
    <property type="evidence" value="ECO:0007669"/>
    <property type="project" value="InterPro"/>
</dbReference>
<dbReference type="InterPro" id="IPR036388">
    <property type="entry name" value="WH-like_DNA-bd_sf"/>
</dbReference>
<evidence type="ECO:0000259" key="2">
    <source>
        <dbReference type="PROSITE" id="PS50110"/>
    </source>
</evidence>
<proteinExistence type="predicted"/>
<evidence type="ECO:0000313" key="4">
    <source>
        <dbReference type="EMBL" id="PKU21723.1"/>
    </source>
</evidence>
<dbReference type="EMBL" id="PIUM01000046">
    <property type="protein sequence ID" value="PKU21723.1"/>
    <property type="molecule type" value="Genomic_DNA"/>
</dbReference>